<dbReference type="Pfam" id="PF14243">
    <property type="entry name" value="R2K_3"/>
    <property type="match status" value="1"/>
</dbReference>
<feature type="domain" description="ATP-grasp" evidence="1">
    <location>
        <begin position="137"/>
        <end position="254"/>
    </location>
</feature>
<comment type="caution">
    <text evidence="2">The sequence shown here is derived from an EMBL/GenBank/DDBJ whole genome shotgun (WGS) entry which is preliminary data.</text>
</comment>
<dbReference type="Proteomes" id="UP000321306">
    <property type="component" value="Unassembled WGS sequence"/>
</dbReference>
<proteinExistence type="predicted"/>
<dbReference type="OrthoDB" id="5355744at2"/>
<gene>
    <name evidence="2" type="ORF">DC3_02520</name>
</gene>
<protein>
    <recommendedName>
        <fullName evidence="1">ATP-grasp domain-containing protein</fullName>
    </recommendedName>
</protein>
<keyword evidence="3" id="KW-1185">Reference proteome</keyword>
<sequence>MSLRILYPCQPFDLKTTDEQYLEEAQLAVALGFQTGRLSFEDLLDGKLKVSPPLQEGETVLYRGWMMEAKTYLLFETLLKQQGVQILTPHAAYQRTHHLPEWYALLQEHTPETLFFANGEEAVKGLAHVSWPGFFVKDWVKSLSTGHGPVAQTPEEILTIQSQMIQYRGSIEGGLCIRKLESFLPETEERCFVVQGIPYGRTPFVPEVVQLAAQTVYSPFFSVDVVQRDDGTLRIVELGDGQVSDLKHWSLEEFRTVLQALPMPG</sequence>
<evidence type="ECO:0000313" key="2">
    <source>
        <dbReference type="EMBL" id="GEM44617.1"/>
    </source>
</evidence>
<dbReference type="EMBL" id="BJXB01000001">
    <property type="protein sequence ID" value="GEM44617.1"/>
    <property type="molecule type" value="Genomic_DNA"/>
</dbReference>
<organism evidence="2 3">
    <name type="scientific">Deinococcus cellulosilyticus (strain DSM 18568 / NBRC 106333 / KACC 11606 / 5516J-15)</name>
    <dbReference type="NCBI Taxonomy" id="1223518"/>
    <lineage>
        <taxon>Bacteria</taxon>
        <taxon>Thermotogati</taxon>
        <taxon>Deinococcota</taxon>
        <taxon>Deinococci</taxon>
        <taxon>Deinococcales</taxon>
        <taxon>Deinococcaceae</taxon>
        <taxon>Deinococcus</taxon>
    </lineage>
</organism>
<name>A0A511MWS0_DEIC1</name>
<evidence type="ECO:0000313" key="3">
    <source>
        <dbReference type="Proteomes" id="UP000321306"/>
    </source>
</evidence>
<dbReference type="AlphaFoldDB" id="A0A511MWS0"/>
<dbReference type="RefSeq" id="WP_146881764.1">
    <property type="nucleotide sequence ID" value="NZ_BJXB01000001.1"/>
</dbReference>
<dbReference type="InterPro" id="IPR025643">
    <property type="entry name" value="R2K_3"/>
</dbReference>
<accession>A0A511MWS0</accession>
<reference evidence="2 3" key="1">
    <citation type="submission" date="2019-07" db="EMBL/GenBank/DDBJ databases">
        <title>Whole genome shotgun sequence of Deinococcus cellulosilyticus NBRC 106333.</title>
        <authorList>
            <person name="Hosoyama A."/>
            <person name="Uohara A."/>
            <person name="Ohji S."/>
            <person name="Ichikawa N."/>
        </authorList>
    </citation>
    <scope>NUCLEOTIDE SEQUENCE [LARGE SCALE GENOMIC DNA]</scope>
    <source>
        <strain evidence="2 3">NBRC 106333</strain>
    </source>
</reference>
<evidence type="ECO:0000259" key="1">
    <source>
        <dbReference type="Pfam" id="PF14243"/>
    </source>
</evidence>